<dbReference type="EMBL" id="JBBPBM010000008">
    <property type="protein sequence ID" value="KAK8572962.1"/>
    <property type="molecule type" value="Genomic_DNA"/>
</dbReference>
<sequence>MQRSDWLKEETPLDFLSSDLFKGMIGGTSHAGFPAQGVIGGGYVDPLFPLANLMARINPANNFSGDVIMTAIGEQSPIVPSEGIKRPRVQPHLSGVSTAADSLDSFDHSSAGLAQQLARIDVVLKRWCRDKKLKSKQYSDSLKAKLSELVDVDPDDDKLAEC</sequence>
<reference evidence="1 2" key="1">
    <citation type="journal article" date="2024" name="G3 (Bethesda)">
        <title>Genome assembly of Hibiscus sabdariffa L. provides insights into metabolisms of medicinal natural products.</title>
        <authorList>
            <person name="Kim T."/>
        </authorList>
    </citation>
    <scope>NUCLEOTIDE SEQUENCE [LARGE SCALE GENOMIC DNA]</scope>
    <source>
        <strain evidence="1">TK-2024</strain>
        <tissue evidence="1">Old leaves</tissue>
    </source>
</reference>
<protein>
    <submittedName>
        <fullName evidence="1">Uncharacterized protein</fullName>
    </submittedName>
</protein>
<gene>
    <name evidence="1" type="ORF">V6N12_029002</name>
</gene>
<keyword evidence="2" id="KW-1185">Reference proteome</keyword>
<comment type="caution">
    <text evidence="1">The sequence shown here is derived from an EMBL/GenBank/DDBJ whole genome shotgun (WGS) entry which is preliminary data.</text>
</comment>
<proteinExistence type="predicted"/>
<evidence type="ECO:0000313" key="2">
    <source>
        <dbReference type="Proteomes" id="UP001472677"/>
    </source>
</evidence>
<evidence type="ECO:0000313" key="1">
    <source>
        <dbReference type="EMBL" id="KAK8572962.1"/>
    </source>
</evidence>
<accession>A0ABR2F7G8</accession>
<dbReference type="Proteomes" id="UP001472677">
    <property type="component" value="Unassembled WGS sequence"/>
</dbReference>
<name>A0ABR2F7G8_9ROSI</name>
<organism evidence="1 2">
    <name type="scientific">Hibiscus sabdariffa</name>
    <name type="common">roselle</name>
    <dbReference type="NCBI Taxonomy" id="183260"/>
    <lineage>
        <taxon>Eukaryota</taxon>
        <taxon>Viridiplantae</taxon>
        <taxon>Streptophyta</taxon>
        <taxon>Embryophyta</taxon>
        <taxon>Tracheophyta</taxon>
        <taxon>Spermatophyta</taxon>
        <taxon>Magnoliopsida</taxon>
        <taxon>eudicotyledons</taxon>
        <taxon>Gunneridae</taxon>
        <taxon>Pentapetalae</taxon>
        <taxon>rosids</taxon>
        <taxon>malvids</taxon>
        <taxon>Malvales</taxon>
        <taxon>Malvaceae</taxon>
        <taxon>Malvoideae</taxon>
        <taxon>Hibiscus</taxon>
    </lineage>
</organism>